<keyword evidence="7" id="KW-0732">Signal</keyword>
<name>A0A939IS23_9ALTE</name>
<evidence type="ECO:0000313" key="10">
    <source>
        <dbReference type="Proteomes" id="UP000664654"/>
    </source>
</evidence>
<evidence type="ECO:0000256" key="2">
    <source>
        <dbReference type="ARBA" id="ARBA00023136"/>
    </source>
</evidence>
<evidence type="ECO:0000256" key="4">
    <source>
        <dbReference type="PROSITE-ProRule" id="PRU00473"/>
    </source>
</evidence>
<feature type="coiled-coil region" evidence="5">
    <location>
        <begin position="70"/>
        <end position="104"/>
    </location>
</feature>
<dbReference type="RefSeq" id="WP_206574103.1">
    <property type="nucleotide sequence ID" value="NZ_JAFKCV010000006.1"/>
</dbReference>
<gene>
    <name evidence="9" type="primary">pdsO</name>
    <name evidence="9" type="ORF">J0A66_12205</name>
</gene>
<dbReference type="InterPro" id="IPR022511">
    <property type="entry name" value="PdsO"/>
</dbReference>
<evidence type="ECO:0000313" key="9">
    <source>
        <dbReference type="EMBL" id="MBN7825991.1"/>
    </source>
</evidence>
<dbReference type="GO" id="GO:0009279">
    <property type="term" value="C:cell outer membrane"/>
    <property type="evidence" value="ECO:0007669"/>
    <property type="project" value="UniProtKB-SubCell"/>
</dbReference>
<dbReference type="InterPro" id="IPR050330">
    <property type="entry name" value="Bact_OuterMem_StrucFunc"/>
</dbReference>
<proteinExistence type="predicted"/>
<keyword evidence="2 4" id="KW-0472">Membrane</keyword>
<comment type="caution">
    <text evidence="9">The sequence shown here is derived from an EMBL/GenBank/DDBJ whole genome shotgun (WGS) entry which is preliminary data.</text>
</comment>
<feature type="chain" id="PRO_5036908817" evidence="7">
    <location>
        <begin position="22"/>
        <end position="240"/>
    </location>
</feature>
<dbReference type="PANTHER" id="PTHR30329:SF21">
    <property type="entry name" value="LIPOPROTEIN YIAD-RELATED"/>
    <property type="match status" value="1"/>
</dbReference>
<keyword evidence="6" id="KW-1133">Transmembrane helix</keyword>
<dbReference type="PRINTS" id="PR01021">
    <property type="entry name" value="OMPADOMAIN"/>
</dbReference>
<protein>
    <submittedName>
        <fullName evidence="9">Sortase-associated OmpA-like protein PdsO</fullName>
    </submittedName>
</protein>
<keyword evidence="6" id="KW-0812">Transmembrane</keyword>
<dbReference type="InterPro" id="IPR006665">
    <property type="entry name" value="OmpA-like"/>
</dbReference>
<dbReference type="Gene3D" id="3.30.1330.60">
    <property type="entry name" value="OmpA-like domain"/>
    <property type="match status" value="1"/>
</dbReference>
<keyword evidence="3" id="KW-0998">Cell outer membrane</keyword>
<reference evidence="9" key="1">
    <citation type="submission" date="2021-03" db="EMBL/GenBank/DDBJ databases">
        <title>novel species isolated from a fishpond in China.</title>
        <authorList>
            <person name="Lu H."/>
            <person name="Cai Z."/>
        </authorList>
    </citation>
    <scope>NUCLEOTIDE SEQUENCE</scope>
    <source>
        <strain evidence="9">JCM 30855</strain>
    </source>
</reference>
<evidence type="ECO:0000256" key="7">
    <source>
        <dbReference type="SAM" id="SignalP"/>
    </source>
</evidence>
<organism evidence="9 10">
    <name type="scientific">Bowmanella dokdonensis</name>
    <dbReference type="NCBI Taxonomy" id="751969"/>
    <lineage>
        <taxon>Bacteria</taxon>
        <taxon>Pseudomonadati</taxon>
        <taxon>Pseudomonadota</taxon>
        <taxon>Gammaproteobacteria</taxon>
        <taxon>Alteromonadales</taxon>
        <taxon>Alteromonadaceae</taxon>
        <taxon>Bowmanella</taxon>
    </lineage>
</organism>
<dbReference type="PROSITE" id="PS51123">
    <property type="entry name" value="OMPA_2"/>
    <property type="match status" value="1"/>
</dbReference>
<evidence type="ECO:0000259" key="8">
    <source>
        <dbReference type="PROSITE" id="PS51123"/>
    </source>
</evidence>
<dbReference type="EMBL" id="JAFKCV010000006">
    <property type="protein sequence ID" value="MBN7825991.1"/>
    <property type="molecule type" value="Genomic_DNA"/>
</dbReference>
<evidence type="ECO:0000256" key="1">
    <source>
        <dbReference type="ARBA" id="ARBA00004442"/>
    </source>
</evidence>
<sequence>MKKHIITSSLILALSSPVALAEEQDIKNAQNIGLGSGFVLGALAGGPLGAMIGAVSGIFVGHSVAADKEMTEMETALARNEAEINQLLASNQQLLTRLRSSEQQMQLQTVSAHDDELATDKGLSMNVQFRSGSSELESIYQQQLSELAQAVKRNKALRIELSGHADRRGDEHSNQQLSLERINAVRQLLTRQGIGEGRISARAHGEAMPLDRAPSLDGDAFDRRVSIRLTNEGPQTAQNQ</sequence>
<dbReference type="AlphaFoldDB" id="A0A939IS23"/>
<keyword evidence="10" id="KW-1185">Reference proteome</keyword>
<dbReference type="Pfam" id="PF00691">
    <property type="entry name" value="OmpA"/>
    <property type="match status" value="1"/>
</dbReference>
<dbReference type="InterPro" id="IPR036737">
    <property type="entry name" value="OmpA-like_sf"/>
</dbReference>
<comment type="subcellular location">
    <subcellularLocation>
        <location evidence="1">Cell outer membrane</location>
    </subcellularLocation>
</comment>
<dbReference type="CDD" id="cd07185">
    <property type="entry name" value="OmpA_C-like"/>
    <property type="match status" value="1"/>
</dbReference>
<dbReference type="SUPFAM" id="SSF103088">
    <property type="entry name" value="OmpA-like"/>
    <property type="match status" value="1"/>
</dbReference>
<feature type="domain" description="OmpA-like" evidence="8">
    <location>
        <begin position="116"/>
        <end position="233"/>
    </location>
</feature>
<dbReference type="InterPro" id="IPR006664">
    <property type="entry name" value="OMP_bac"/>
</dbReference>
<accession>A0A939IS23</accession>
<feature type="transmembrane region" description="Helical" evidence="6">
    <location>
        <begin position="37"/>
        <end position="60"/>
    </location>
</feature>
<evidence type="ECO:0000256" key="6">
    <source>
        <dbReference type="SAM" id="Phobius"/>
    </source>
</evidence>
<evidence type="ECO:0000256" key="5">
    <source>
        <dbReference type="SAM" id="Coils"/>
    </source>
</evidence>
<keyword evidence="5" id="KW-0175">Coiled coil</keyword>
<evidence type="ECO:0000256" key="3">
    <source>
        <dbReference type="ARBA" id="ARBA00023237"/>
    </source>
</evidence>
<dbReference type="NCBIfam" id="TIGR03789">
    <property type="entry name" value="pdsO"/>
    <property type="match status" value="1"/>
</dbReference>
<feature type="signal peptide" evidence="7">
    <location>
        <begin position="1"/>
        <end position="21"/>
    </location>
</feature>
<dbReference type="Proteomes" id="UP000664654">
    <property type="component" value="Unassembled WGS sequence"/>
</dbReference>
<dbReference type="PANTHER" id="PTHR30329">
    <property type="entry name" value="STATOR ELEMENT OF FLAGELLAR MOTOR COMPLEX"/>
    <property type="match status" value="1"/>
</dbReference>